<dbReference type="AlphaFoldDB" id="A0A1I8AAB3"/>
<protein>
    <submittedName>
        <fullName evidence="2">AIRS_C domain-containing protein</fullName>
    </submittedName>
</protein>
<dbReference type="Proteomes" id="UP000095287">
    <property type="component" value="Unplaced"/>
</dbReference>
<proteinExistence type="predicted"/>
<organism evidence="1 2">
    <name type="scientific">Steinernema glaseri</name>
    <dbReference type="NCBI Taxonomy" id="37863"/>
    <lineage>
        <taxon>Eukaryota</taxon>
        <taxon>Metazoa</taxon>
        <taxon>Ecdysozoa</taxon>
        <taxon>Nematoda</taxon>
        <taxon>Chromadorea</taxon>
        <taxon>Rhabditida</taxon>
        <taxon>Tylenchina</taxon>
        <taxon>Panagrolaimomorpha</taxon>
        <taxon>Strongyloidoidea</taxon>
        <taxon>Steinernematidae</taxon>
        <taxon>Steinernema</taxon>
    </lineage>
</organism>
<evidence type="ECO:0000313" key="2">
    <source>
        <dbReference type="WBParaSite" id="L893_g3699.t1"/>
    </source>
</evidence>
<dbReference type="WBParaSite" id="L893_g3699.t1">
    <property type="protein sequence ID" value="L893_g3699.t1"/>
    <property type="gene ID" value="L893_g3699"/>
</dbReference>
<name>A0A1I8AAB3_9BILA</name>
<reference evidence="2" key="1">
    <citation type="submission" date="2016-11" db="UniProtKB">
        <authorList>
            <consortium name="WormBaseParasite"/>
        </authorList>
    </citation>
    <scope>IDENTIFICATION</scope>
</reference>
<accession>A0A1I8AAB3</accession>
<evidence type="ECO:0000313" key="1">
    <source>
        <dbReference type="Proteomes" id="UP000095287"/>
    </source>
</evidence>
<keyword evidence="1" id="KW-1185">Reference proteome</keyword>
<sequence length="190" mass="21007">MLLVKIGPVDIEMYSGALSGYLSCISRRDPISPPFLIGFCAPEPSTHRAVIRMTVGEKRTAQLSGGGATRFRVTIAVMSGYLAWPADCLARSPHAPRPPFLLVVVESYLMCTCSSFALRHILMPIVHCNLAAPRLSAYMHSRVARCTCMQNWLASRRFSTRRSVSCELRRRAPFASTSSKRFLVPSNANT</sequence>